<name>A0A1H3AEF3_9RHOB</name>
<dbReference type="PANTHER" id="PTHR43767">
    <property type="entry name" value="LONG-CHAIN-FATTY-ACID--COA LIGASE"/>
    <property type="match status" value="1"/>
</dbReference>
<dbReference type="GO" id="GO:0016878">
    <property type="term" value="F:acid-thiol ligase activity"/>
    <property type="evidence" value="ECO:0007669"/>
    <property type="project" value="UniProtKB-ARBA"/>
</dbReference>
<dbReference type="AlphaFoldDB" id="A0A1H3AEF3"/>
<feature type="domain" description="AMP-binding enzyme C-terminal" evidence="2">
    <location>
        <begin position="464"/>
        <end position="538"/>
    </location>
</feature>
<dbReference type="Gene3D" id="3.30.300.30">
    <property type="match status" value="1"/>
</dbReference>
<organism evidence="3 4">
    <name type="scientific">Albimonas donghaensis</name>
    <dbReference type="NCBI Taxonomy" id="356660"/>
    <lineage>
        <taxon>Bacteria</taxon>
        <taxon>Pseudomonadati</taxon>
        <taxon>Pseudomonadota</taxon>
        <taxon>Alphaproteobacteria</taxon>
        <taxon>Rhodobacterales</taxon>
        <taxon>Paracoccaceae</taxon>
        <taxon>Albimonas</taxon>
    </lineage>
</organism>
<evidence type="ECO:0000259" key="1">
    <source>
        <dbReference type="Pfam" id="PF00501"/>
    </source>
</evidence>
<reference evidence="3 4" key="1">
    <citation type="submission" date="2016-10" db="EMBL/GenBank/DDBJ databases">
        <authorList>
            <person name="de Groot N.N."/>
        </authorList>
    </citation>
    <scope>NUCLEOTIDE SEQUENCE [LARGE SCALE GENOMIC DNA]</scope>
    <source>
        <strain evidence="3 4">DSM 17890</strain>
    </source>
</reference>
<evidence type="ECO:0000313" key="3">
    <source>
        <dbReference type="EMBL" id="SDX28092.1"/>
    </source>
</evidence>
<dbReference type="RefSeq" id="WP_218133406.1">
    <property type="nucleotide sequence ID" value="NZ_FNMZ01000004.1"/>
</dbReference>
<dbReference type="PANTHER" id="PTHR43767:SF1">
    <property type="entry name" value="NONRIBOSOMAL PEPTIDE SYNTHASE PES1 (EUROFUNG)-RELATED"/>
    <property type="match status" value="1"/>
</dbReference>
<feature type="domain" description="AMP-dependent synthetase/ligase" evidence="1">
    <location>
        <begin position="50"/>
        <end position="413"/>
    </location>
</feature>
<dbReference type="Pfam" id="PF13193">
    <property type="entry name" value="AMP-binding_C"/>
    <property type="match status" value="1"/>
</dbReference>
<keyword evidence="4" id="KW-1185">Reference proteome</keyword>
<sequence length="551" mass="58061">MEEGGGTGGRGEAGGYAWDFPLRRERHYGERVVACFPDRPPHLHAMLAAALAARPDAEALILDDGAPARRRLTWAELDREVRGLAAGLAAAGVGQGDRVAILLGNGLEFVALAYAVARLGAVLVPLSTRDQTPGLRHALSNSGARVVIAEPAAAARLPDPAETPALTRRFALGAAPVPGFEPYAALRVDPDAAPPAAVPEEDAPATILYTSGTTGTPKGAVLTHLGLIHSSLIYNRTCRLTADDRMCVVAPLSHVTGLVAGLHAAMAAGAPLIVIREFKAARFLATAAAERMSFVVLVPAMYNLLLHQDDPAAHDLSAWRLGLFGGAPMPAPTIERMAAKVPSLGLVNCYGATETSSPITVMRAEETSARRLSVGLPAPGAEIVVMDDDGRECPPGVHGELWHRGANVVPGYWENPEATAREFCAGFWKSGDIGSKDADGFVHVHDRKKDMINRGGFKIFTAQVEGVLHDFPGVVEAAVIAKPCPVLGERVHAVLVAPDGPLSEPALAAHCAAALADYQRPESFTFRIDPLPRNANGKIMKREIRAALGFG</sequence>
<dbReference type="InterPro" id="IPR020845">
    <property type="entry name" value="AMP-binding_CS"/>
</dbReference>
<dbReference type="SUPFAM" id="SSF56801">
    <property type="entry name" value="Acetyl-CoA synthetase-like"/>
    <property type="match status" value="1"/>
</dbReference>
<protein>
    <submittedName>
        <fullName evidence="3">Acyl-CoA synthetase (AMP-forming)/AMP-acid ligase II</fullName>
    </submittedName>
</protein>
<dbReference type="Proteomes" id="UP000199118">
    <property type="component" value="Unassembled WGS sequence"/>
</dbReference>
<accession>A0A1H3AEF3</accession>
<evidence type="ECO:0000259" key="2">
    <source>
        <dbReference type="Pfam" id="PF13193"/>
    </source>
</evidence>
<keyword evidence="3" id="KW-0436">Ligase</keyword>
<dbReference type="Pfam" id="PF00501">
    <property type="entry name" value="AMP-binding"/>
    <property type="match status" value="1"/>
</dbReference>
<dbReference type="InterPro" id="IPR025110">
    <property type="entry name" value="AMP-bd_C"/>
</dbReference>
<dbReference type="PROSITE" id="PS00455">
    <property type="entry name" value="AMP_BINDING"/>
    <property type="match status" value="1"/>
</dbReference>
<dbReference type="InterPro" id="IPR050237">
    <property type="entry name" value="ATP-dep_AMP-bd_enzyme"/>
</dbReference>
<evidence type="ECO:0000313" key="4">
    <source>
        <dbReference type="Proteomes" id="UP000199118"/>
    </source>
</evidence>
<dbReference type="InterPro" id="IPR045851">
    <property type="entry name" value="AMP-bd_C_sf"/>
</dbReference>
<dbReference type="InterPro" id="IPR042099">
    <property type="entry name" value="ANL_N_sf"/>
</dbReference>
<dbReference type="Gene3D" id="3.40.50.12780">
    <property type="entry name" value="N-terminal domain of ligase-like"/>
    <property type="match status" value="1"/>
</dbReference>
<gene>
    <name evidence="3" type="ORF">SAMN05444336_104161</name>
</gene>
<dbReference type="STRING" id="356660.SAMN05444336_104161"/>
<dbReference type="EMBL" id="FNMZ01000004">
    <property type="protein sequence ID" value="SDX28092.1"/>
    <property type="molecule type" value="Genomic_DNA"/>
</dbReference>
<proteinExistence type="predicted"/>
<dbReference type="InterPro" id="IPR000873">
    <property type="entry name" value="AMP-dep_synth/lig_dom"/>
</dbReference>